<keyword evidence="4 8" id="KW-1133">Transmembrane helix</keyword>
<accession>A0A8K0TMK0</accession>
<feature type="transmembrane region" description="Helical" evidence="8">
    <location>
        <begin position="439"/>
        <end position="457"/>
    </location>
</feature>
<dbReference type="Proteomes" id="UP000813385">
    <property type="component" value="Unassembled WGS sequence"/>
</dbReference>
<gene>
    <name evidence="10" type="ORF">B0T11DRAFT_349358</name>
</gene>
<feature type="transmembrane region" description="Helical" evidence="8">
    <location>
        <begin position="513"/>
        <end position="531"/>
    </location>
</feature>
<feature type="domain" description="Major facilitator superfamily (MFS) profile" evidence="9">
    <location>
        <begin position="44"/>
        <end position="482"/>
    </location>
</feature>
<feature type="transmembrane region" description="Helical" evidence="8">
    <location>
        <begin position="141"/>
        <end position="159"/>
    </location>
</feature>
<dbReference type="Pfam" id="PF07690">
    <property type="entry name" value="MFS_1"/>
    <property type="match status" value="1"/>
</dbReference>
<dbReference type="PANTHER" id="PTHR23501:SF187">
    <property type="entry name" value="MAJOR FACILITATOR SUPERFAMILY (MFS) PROFILE DOMAIN-CONTAINING PROTEIN"/>
    <property type="match status" value="1"/>
</dbReference>
<dbReference type="Gene3D" id="1.20.1250.20">
    <property type="entry name" value="MFS general substrate transporter like domains"/>
    <property type="match status" value="1"/>
</dbReference>
<name>A0A8K0TMK0_9PEZI</name>
<dbReference type="GO" id="GO:0005886">
    <property type="term" value="C:plasma membrane"/>
    <property type="evidence" value="ECO:0007669"/>
    <property type="project" value="TreeGrafter"/>
</dbReference>
<protein>
    <submittedName>
        <fullName evidence="10">Major facilitator superfamily domain-containing protein</fullName>
    </submittedName>
</protein>
<dbReference type="InterPro" id="IPR011701">
    <property type="entry name" value="MFS"/>
</dbReference>
<keyword evidence="6" id="KW-0325">Glycoprotein</keyword>
<dbReference type="PROSITE" id="PS50850">
    <property type="entry name" value="MFS"/>
    <property type="match status" value="1"/>
</dbReference>
<evidence type="ECO:0000256" key="1">
    <source>
        <dbReference type="ARBA" id="ARBA00004141"/>
    </source>
</evidence>
<evidence type="ECO:0000259" key="9">
    <source>
        <dbReference type="PROSITE" id="PS50850"/>
    </source>
</evidence>
<feature type="transmembrane region" description="Helical" evidence="8">
    <location>
        <begin position="396"/>
        <end position="418"/>
    </location>
</feature>
<dbReference type="AlphaFoldDB" id="A0A8K0TMK0"/>
<dbReference type="GO" id="GO:0022857">
    <property type="term" value="F:transmembrane transporter activity"/>
    <property type="evidence" value="ECO:0007669"/>
    <property type="project" value="InterPro"/>
</dbReference>
<evidence type="ECO:0000256" key="2">
    <source>
        <dbReference type="ARBA" id="ARBA00022448"/>
    </source>
</evidence>
<evidence type="ECO:0000256" key="8">
    <source>
        <dbReference type="SAM" id="Phobius"/>
    </source>
</evidence>
<evidence type="ECO:0000313" key="11">
    <source>
        <dbReference type="Proteomes" id="UP000813385"/>
    </source>
</evidence>
<keyword evidence="2" id="KW-0813">Transport</keyword>
<evidence type="ECO:0000313" key="10">
    <source>
        <dbReference type="EMBL" id="KAH7367930.1"/>
    </source>
</evidence>
<feature type="transmembrane region" description="Helical" evidence="8">
    <location>
        <begin position="240"/>
        <end position="258"/>
    </location>
</feature>
<sequence length="591" mass="63577">MAPSTPAELPSEPRQDIGAPSLNTNVEASSPAKAFNRGKRFWAIIATLAVIGLLSALENTVVTTALPFIATHLDLGDNFIWVTNAFFLAGAAVQPLFGQLANIFGRRWVTLFIVACFTLGSGICGGANSAAMLIVGRTVQGIGSGGINIIIDIIISDLVPLRQRGNYIAIILIVYSVGTTLGPWVGGVIVSNTSWRWVFYINLPVGGIAMVLIAAFLHVSYNKEMSFSQKLRRIDYGGNAILIGSTVSVLYALTYGGGQLPWSSPQVISSLVIGIAGLGFFMWFETTRFVRDPVIPARLFETRTASAIFAVTFLNSAVLYWVLFFLPIYFQAVLGSSPERAGVQLLPAILVGIPGAVGAVLLLARFGRYKPLHLIGFGIQTIGMGLFTLLNERSTTAHWVVYQSVAAFGSGFVLNTLLPAVQAQLDEVDQAATTAAWSFMRSFGSIWGVAIPAAIFSNRFSIIAETDITDPAVRAIFVTGNDAYQRATADFIRTFSPSDQTQIIGVYSKSLQLVWQVSVAFSGLSFLIVFFEKQVKLRKKLDTEFGLESAKKGIKGPDISRKDGIALVDDKKNTFTTSGGESEAPGNTPGR</sequence>
<feature type="transmembrane region" description="Helical" evidence="8">
    <location>
        <begin position="109"/>
        <end position="135"/>
    </location>
</feature>
<feature type="transmembrane region" description="Helical" evidence="8">
    <location>
        <begin position="166"/>
        <end position="185"/>
    </location>
</feature>
<feature type="transmembrane region" description="Helical" evidence="8">
    <location>
        <begin position="342"/>
        <end position="364"/>
    </location>
</feature>
<feature type="transmembrane region" description="Helical" evidence="8">
    <location>
        <begin position="371"/>
        <end position="390"/>
    </location>
</feature>
<dbReference type="Gene3D" id="1.20.1720.10">
    <property type="entry name" value="Multidrug resistance protein D"/>
    <property type="match status" value="1"/>
</dbReference>
<evidence type="ECO:0000256" key="4">
    <source>
        <dbReference type="ARBA" id="ARBA00022989"/>
    </source>
</evidence>
<dbReference type="InterPro" id="IPR036259">
    <property type="entry name" value="MFS_trans_sf"/>
</dbReference>
<feature type="transmembrane region" description="Helical" evidence="8">
    <location>
        <begin position="305"/>
        <end position="330"/>
    </location>
</feature>
<organism evidence="10 11">
    <name type="scientific">Plectosphaerella cucumerina</name>
    <dbReference type="NCBI Taxonomy" id="40658"/>
    <lineage>
        <taxon>Eukaryota</taxon>
        <taxon>Fungi</taxon>
        <taxon>Dikarya</taxon>
        <taxon>Ascomycota</taxon>
        <taxon>Pezizomycotina</taxon>
        <taxon>Sordariomycetes</taxon>
        <taxon>Hypocreomycetidae</taxon>
        <taxon>Glomerellales</taxon>
        <taxon>Plectosphaerellaceae</taxon>
        <taxon>Plectosphaerella</taxon>
    </lineage>
</organism>
<comment type="caution">
    <text evidence="10">The sequence shown here is derived from an EMBL/GenBank/DDBJ whole genome shotgun (WGS) entry which is preliminary data.</text>
</comment>
<feature type="transmembrane region" description="Helical" evidence="8">
    <location>
        <begin position="41"/>
        <end position="58"/>
    </location>
</feature>
<dbReference type="InterPro" id="IPR020846">
    <property type="entry name" value="MFS_dom"/>
</dbReference>
<dbReference type="PRINTS" id="PR01036">
    <property type="entry name" value="TCRTETB"/>
</dbReference>
<feature type="region of interest" description="Disordered" evidence="7">
    <location>
        <begin position="1"/>
        <end position="22"/>
    </location>
</feature>
<keyword evidence="5 8" id="KW-0472">Membrane</keyword>
<evidence type="ECO:0000256" key="5">
    <source>
        <dbReference type="ARBA" id="ARBA00023136"/>
    </source>
</evidence>
<proteinExistence type="predicted"/>
<feature type="transmembrane region" description="Helical" evidence="8">
    <location>
        <begin position="78"/>
        <end position="97"/>
    </location>
</feature>
<dbReference type="PANTHER" id="PTHR23501">
    <property type="entry name" value="MAJOR FACILITATOR SUPERFAMILY"/>
    <property type="match status" value="1"/>
</dbReference>
<keyword evidence="11" id="KW-1185">Reference proteome</keyword>
<dbReference type="EMBL" id="JAGPXD010000002">
    <property type="protein sequence ID" value="KAH7367930.1"/>
    <property type="molecule type" value="Genomic_DNA"/>
</dbReference>
<evidence type="ECO:0000256" key="3">
    <source>
        <dbReference type="ARBA" id="ARBA00022692"/>
    </source>
</evidence>
<dbReference type="SUPFAM" id="SSF103473">
    <property type="entry name" value="MFS general substrate transporter"/>
    <property type="match status" value="1"/>
</dbReference>
<feature type="region of interest" description="Disordered" evidence="7">
    <location>
        <begin position="572"/>
        <end position="591"/>
    </location>
</feature>
<dbReference type="OrthoDB" id="10021397at2759"/>
<keyword evidence="3 8" id="KW-0812">Transmembrane</keyword>
<feature type="transmembrane region" description="Helical" evidence="8">
    <location>
        <begin position="197"/>
        <end position="219"/>
    </location>
</feature>
<comment type="subcellular location">
    <subcellularLocation>
        <location evidence="1">Membrane</location>
        <topology evidence="1">Multi-pass membrane protein</topology>
    </subcellularLocation>
</comment>
<reference evidence="10" key="1">
    <citation type="journal article" date="2021" name="Nat. Commun.">
        <title>Genetic determinants of endophytism in the Arabidopsis root mycobiome.</title>
        <authorList>
            <person name="Mesny F."/>
            <person name="Miyauchi S."/>
            <person name="Thiergart T."/>
            <person name="Pickel B."/>
            <person name="Atanasova L."/>
            <person name="Karlsson M."/>
            <person name="Huettel B."/>
            <person name="Barry K.W."/>
            <person name="Haridas S."/>
            <person name="Chen C."/>
            <person name="Bauer D."/>
            <person name="Andreopoulos W."/>
            <person name="Pangilinan J."/>
            <person name="LaButti K."/>
            <person name="Riley R."/>
            <person name="Lipzen A."/>
            <person name="Clum A."/>
            <person name="Drula E."/>
            <person name="Henrissat B."/>
            <person name="Kohler A."/>
            <person name="Grigoriev I.V."/>
            <person name="Martin F.M."/>
            <person name="Hacquard S."/>
        </authorList>
    </citation>
    <scope>NUCLEOTIDE SEQUENCE</scope>
    <source>
        <strain evidence="10">MPI-CAGE-AT-0016</strain>
    </source>
</reference>
<feature type="transmembrane region" description="Helical" evidence="8">
    <location>
        <begin position="264"/>
        <end position="284"/>
    </location>
</feature>
<evidence type="ECO:0000256" key="7">
    <source>
        <dbReference type="SAM" id="MobiDB-lite"/>
    </source>
</evidence>
<evidence type="ECO:0000256" key="6">
    <source>
        <dbReference type="ARBA" id="ARBA00023180"/>
    </source>
</evidence>